<dbReference type="Pfam" id="PF12819">
    <property type="entry name" value="Malectin_like"/>
    <property type="match status" value="1"/>
</dbReference>
<evidence type="ECO:0000256" key="1">
    <source>
        <dbReference type="ARBA" id="ARBA00004167"/>
    </source>
</evidence>
<dbReference type="InterPro" id="IPR024788">
    <property type="entry name" value="Malectin-like_Carb-bd_dom"/>
</dbReference>
<dbReference type="GO" id="GO:0016020">
    <property type="term" value="C:membrane"/>
    <property type="evidence" value="ECO:0007669"/>
    <property type="project" value="UniProtKB-SubCell"/>
</dbReference>
<dbReference type="EMBL" id="KE346355">
    <property type="protein sequence ID" value="EXC35083.1"/>
    <property type="molecule type" value="Genomic_DNA"/>
</dbReference>
<evidence type="ECO:0000313" key="9">
    <source>
        <dbReference type="Proteomes" id="UP000030645"/>
    </source>
</evidence>
<keyword evidence="3 6" id="KW-0732">Signal</keyword>
<comment type="subcellular location">
    <subcellularLocation>
        <location evidence="1">Membrane</location>
        <topology evidence="1">Single-pass membrane protein</topology>
    </subcellularLocation>
</comment>
<evidence type="ECO:0000256" key="2">
    <source>
        <dbReference type="ARBA" id="ARBA00022692"/>
    </source>
</evidence>
<keyword evidence="9" id="KW-1185">Reference proteome</keyword>
<evidence type="ECO:0000256" key="5">
    <source>
        <dbReference type="ARBA" id="ARBA00023136"/>
    </source>
</evidence>
<feature type="domain" description="Malectin-like" evidence="7">
    <location>
        <begin position="37"/>
        <end position="349"/>
    </location>
</feature>
<evidence type="ECO:0000313" key="8">
    <source>
        <dbReference type="EMBL" id="EXC35083.1"/>
    </source>
</evidence>
<keyword evidence="5" id="KW-0472">Membrane</keyword>
<proteinExistence type="predicted"/>
<sequence length="380" mass="42938">MENYWSTVILVFLLAAVPPSFQQDLTPYCRGYKWIVIDCGAANTFYDGSIGKTWETDDSYIQAGEKKLVSISTIRDEMKTLRCFPSGPKNCYNLPLENHSNYLFVPVFCMETMTTFKSRQHLALSNDTIYHEFIFTTGKKGHVNVCLIQTQANQIPFISSLEAAPVEETTYRLMTKNMALYFESRINYGANQSVPERLPLCVDLYSRIWKPEQVSRYRNIDDFIGWTWLVAENYPPSAVLETAIVANNASESIFLPINFREKYQVLAYFVLYFDASTVHPFMEESETTKLDIFVDGQLVNITQFPIMDSRLVVSVCPVNVTGGTANLTISVAEGATTPPFLNGLEVFSVIGVSKAVRSSTDLSVFKTFFGLVMFSLYVVL</sequence>
<evidence type="ECO:0000256" key="3">
    <source>
        <dbReference type="ARBA" id="ARBA00022729"/>
    </source>
</evidence>
<dbReference type="PANTHER" id="PTHR45631">
    <property type="entry name" value="OS07G0107800 PROTEIN-RELATED"/>
    <property type="match status" value="1"/>
</dbReference>
<keyword evidence="2" id="KW-0812">Transmembrane</keyword>
<dbReference type="Proteomes" id="UP000030645">
    <property type="component" value="Unassembled WGS sequence"/>
</dbReference>
<evidence type="ECO:0000259" key="7">
    <source>
        <dbReference type="Pfam" id="PF12819"/>
    </source>
</evidence>
<gene>
    <name evidence="8" type="ORF">L484_010865</name>
</gene>
<accession>W9SCC5</accession>
<organism evidence="8 9">
    <name type="scientific">Morus notabilis</name>
    <dbReference type="NCBI Taxonomy" id="981085"/>
    <lineage>
        <taxon>Eukaryota</taxon>
        <taxon>Viridiplantae</taxon>
        <taxon>Streptophyta</taxon>
        <taxon>Embryophyta</taxon>
        <taxon>Tracheophyta</taxon>
        <taxon>Spermatophyta</taxon>
        <taxon>Magnoliopsida</taxon>
        <taxon>eudicotyledons</taxon>
        <taxon>Gunneridae</taxon>
        <taxon>Pentapetalae</taxon>
        <taxon>rosids</taxon>
        <taxon>fabids</taxon>
        <taxon>Rosales</taxon>
        <taxon>Moraceae</taxon>
        <taxon>Moreae</taxon>
        <taxon>Morus</taxon>
    </lineage>
</organism>
<evidence type="ECO:0000256" key="4">
    <source>
        <dbReference type="ARBA" id="ARBA00022989"/>
    </source>
</evidence>
<keyword evidence="4" id="KW-1133">Transmembrane helix</keyword>
<dbReference type="AlphaFoldDB" id="W9SCC5"/>
<dbReference type="eggNOG" id="ENOG502QRRJ">
    <property type="taxonomic scope" value="Eukaryota"/>
</dbReference>
<evidence type="ECO:0000256" key="6">
    <source>
        <dbReference type="SAM" id="SignalP"/>
    </source>
</evidence>
<feature type="signal peptide" evidence="6">
    <location>
        <begin position="1"/>
        <end position="22"/>
    </location>
</feature>
<name>W9SCC5_9ROSA</name>
<reference evidence="9" key="1">
    <citation type="submission" date="2013-01" db="EMBL/GenBank/DDBJ databases">
        <title>Draft Genome Sequence of a Mulberry Tree, Morus notabilis C.K. Schneid.</title>
        <authorList>
            <person name="He N."/>
            <person name="Zhao S."/>
        </authorList>
    </citation>
    <scope>NUCLEOTIDE SEQUENCE</scope>
</reference>
<dbReference type="STRING" id="981085.W9SCC5"/>
<feature type="chain" id="PRO_5004930259" description="Malectin-like domain-containing protein" evidence="6">
    <location>
        <begin position="23"/>
        <end position="380"/>
    </location>
</feature>
<protein>
    <recommendedName>
        <fullName evidence="7">Malectin-like domain-containing protein</fullName>
    </recommendedName>
</protein>